<proteinExistence type="predicted"/>
<dbReference type="AlphaFoldDB" id="A0A6F8VDC4"/>
<protein>
    <recommendedName>
        <fullName evidence="3">Sulfur reduction protein DsrE</fullName>
    </recommendedName>
</protein>
<reference evidence="2" key="1">
    <citation type="submission" date="2020-03" db="EMBL/GenBank/DDBJ databases">
        <title>Complete genome sequence of sulfur-oxidizing bacterium skT11.</title>
        <authorList>
            <person name="Kanda M."/>
            <person name="Kojima H."/>
            <person name="Fukui M."/>
        </authorList>
    </citation>
    <scope>NUCLEOTIDE SEQUENCE [LARGE SCALE GENOMIC DNA]</scope>
    <source>
        <strain evidence="2">skT11</strain>
    </source>
</reference>
<keyword evidence="2" id="KW-1185">Reference proteome</keyword>
<accession>A0A6F8VDC4</accession>
<dbReference type="SUPFAM" id="SSF75169">
    <property type="entry name" value="DsrEFH-like"/>
    <property type="match status" value="1"/>
</dbReference>
<dbReference type="InterPro" id="IPR027396">
    <property type="entry name" value="DsrEFH-like"/>
</dbReference>
<dbReference type="RefSeq" id="WP_173064778.1">
    <property type="nucleotide sequence ID" value="NZ_AP022853.1"/>
</dbReference>
<dbReference type="KEGG" id="slac:SKTS_22260"/>
<dbReference type="Proteomes" id="UP000502260">
    <property type="component" value="Chromosome"/>
</dbReference>
<sequence length="115" mass="12662">MSKKVVIHIFHGDESSLATGSHVSERIRQVKEQHGVALEVYVFGSAEKALADPANAYYRDTLVSLAKSGVPIHVCRDIAEKMGKAEEFTNLGFTLEYARDAFVRYALEGATVISF</sequence>
<evidence type="ECO:0000313" key="1">
    <source>
        <dbReference type="EMBL" id="BCB27340.1"/>
    </source>
</evidence>
<evidence type="ECO:0008006" key="3">
    <source>
        <dbReference type="Google" id="ProtNLM"/>
    </source>
</evidence>
<dbReference type="EMBL" id="AP022853">
    <property type="protein sequence ID" value="BCB27340.1"/>
    <property type="molecule type" value="Genomic_DNA"/>
</dbReference>
<gene>
    <name evidence="1" type="ORF">SKTS_22260</name>
</gene>
<evidence type="ECO:0000313" key="2">
    <source>
        <dbReference type="Proteomes" id="UP000502260"/>
    </source>
</evidence>
<name>A0A6F8VDC4_9PROT</name>
<dbReference type="Gene3D" id="3.40.1260.10">
    <property type="entry name" value="DsrEFH-like"/>
    <property type="match status" value="1"/>
</dbReference>
<organism evidence="1 2">
    <name type="scientific">Sulfurimicrobium lacus</name>
    <dbReference type="NCBI Taxonomy" id="2715678"/>
    <lineage>
        <taxon>Bacteria</taxon>
        <taxon>Pseudomonadati</taxon>
        <taxon>Pseudomonadota</taxon>
        <taxon>Betaproteobacteria</taxon>
        <taxon>Nitrosomonadales</taxon>
        <taxon>Sulfuricellaceae</taxon>
        <taxon>Sulfurimicrobium</taxon>
    </lineage>
</organism>